<protein>
    <submittedName>
        <fullName evidence="2">Uncharacterized protein</fullName>
    </submittedName>
</protein>
<evidence type="ECO:0000313" key="2">
    <source>
        <dbReference type="EnsemblMetazoa" id="CJA07301.1"/>
    </source>
</evidence>
<dbReference type="AlphaFoldDB" id="A0A8R1HS18"/>
<reference evidence="2" key="2">
    <citation type="submission" date="2022-06" db="UniProtKB">
        <authorList>
            <consortium name="EnsemblMetazoa"/>
        </authorList>
    </citation>
    <scope>IDENTIFICATION</scope>
    <source>
        <strain evidence="2">DF5081</strain>
    </source>
</reference>
<feature type="region of interest" description="Disordered" evidence="1">
    <location>
        <begin position="185"/>
        <end position="223"/>
    </location>
</feature>
<proteinExistence type="predicted"/>
<keyword evidence="3" id="KW-1185">Reference proteome</keyword>
<dbReference type="Proteomes" id="UP000005237">
    <property type="component" value="Unassembled WGS sequence"/>
</dbReference>
<accession>A0A8R1HS18</accession>
<organism evidence="2 3">
    <name type="scientific">Caenorhabditis japonica</name>
    <dbReference type="NCBI Taxonomy" id="281687"/>
    <lineage>
        <taxon>Eukaryota</taxon>
        <taxon>Metazoa</taxon>
        <taxon>Ecdysozoa</taxon>
        <taxon>Nematoda</taxon>
        <taxon>Chromadorea</taxon>
        <taxon>Rhabditida</taxon>
        <taxon>Rhabditina</taxon>
        <taxon>Rhabditomorpha</taxon>
        <taxon>Rhabditoidea</taxon>
        <taxon>Rhabditidae</taxon>
        <taxon>Peloderinae</taxon>
        <taxon>Caenorhabditis</taxon>
    </lineage>
</organism>
<sequence>MQENIGVESNVNSEMSDLVHLAEEWASARTGFNRVPEVSVRELRTHKIGKHIVTRAALRLLEQLGIKSVDDYTKHFGRFENESKEKEEEKERVISPVSPMTVDEFQSILKSGWPIDEPLPSSPFGSRRRTSMLADLIPLSPIASEARDVSPSPPNKFAIPKLAKRKSEPATATATANRKLFATTPRDKETFSFRKSMPDTPNQRKGDIACADADDNDTQKGAANYGPSLTTALLRMRLHTRFGQVDFAE</sequence>
<evidence type="ECO:0000256" key="1">
    <source>
        <dbReference type="SAM" id="MobiDB-lite"/>
    </source>
</evidence>
<name>A0A8R1HS18_CAEJA</name>
<dbReference type="EnsemblMetazoa" id="CJA07301.1">
    <property type="protein sequence ID" value="CJA07301.1"/>
    <property type="gene ID" value="WBGene00126505"/>
</dbReference>
<evidence type="ECO:0000313" key="3">
    <source>
        <dbReference type="Proteomes" id="UP000005237"/>
    </source>
</evidence>
<reference evidence="3" key="1">
    <citation type="submission" date="2010-08" db="EMBL/GenBank/DDBJ databases">
        <authorList>
            <consortium name="Caenorhabditis japonica Sequencing Consortium"/>
            <person name="Wilson R.K."/>
        </authorList>
    </citation>
    <scope>NUCLEOTIDE SEQUENCE [LARGE SCALE GENOMIC DNA]</scope>
    <source>
        <strain evidence="3">DF5081</strain>
    </source>
</reference>